<evidence type="ECO:0000313" key="1">
    <source>
        <dbReference type="EMBL" id="KAI5074479.1"/>
    </source>
</evidence>
<accession>A0A9D4UUX5</accession>
<evidence type="ECO:0000313" key="2">
    <source>
        <dbReference type="Proteomes" id="UP000886520"/>
    </source>
</evidence>
<comment type="caution">
    <text evidence="1">The sequence shown here is derived from an EMBL/GenBank/DDBJ whole genome shotgun (WGS) entry which is preliminary data.</text>
</comment>
<name>A0A9D4UUX5_ADICA</name>
<dbReference type="EMBL" id="JABFUD020000010">
    <property type="protein sequence ID" value="KAI5074479.1"/>
    <property type="molecule type" value="Genomic_DNA"/>
</dbReference>
<reference evidence="1" key="1">
    <citation type="submission" date="2021-01" db="EMBL/GenBank/DDBJ databases">
        <title>Adiantum capillus-veneris genome.</title>
        <authorList>
            <person name="Fang Y."/>
            <person name="Liao Q."/>
        </authorList>
    </citation>
    <scope>NUCLEOTIDE SEQUENCE</scope>
    <source>
        <strain evidence="1">H3</strain>
        <tissue evidence="1">Leaf</tissue>
    </source>
</reference>
<gene>
    <name evidence="1" type="ORF">GOP47_0010440</name>
</gene>
<protein>
    <submittedName>
        <fullName evidence="1">Uncharacterized protein</fullName>
    </submittedName>
</protein>
<proteinExistence type="predicted"/>
<sequence length="76" mass="8435">MAKGWEERNGVQYPCLPHIDIKAHTIFIQAKGIFVQAGAPASNNASYGRFYFLVQKAAIVFLYSSTSFPIWPPTAT</sequence>
<organism evidence="1 2">
    <name type="scientific">Adiantum capillus-veneris</name>
    <name type="common">Maidenhair fern</name>
    <dbReference type="NCBI Taxonomy" id="13818"/>
    <lineage>
        <taxon>Eukaryota</taxon>
        <taxon>Viridiplantae</taxon>
        <taxon>Streptophyta</taxon>
        <taxon>Embryophyta</taxon>
        <taxon>Tracheophyta</taxon>
        <taxon>Polypodiopsida</taxon>
        <taxon>Polypodiidae</taxon>
        <taxon>Polypodiales</taxon>
        <taxon>Pteridineae</taxon>
        <taxon>Pteridaceae</taxon>
        <taxon>Vittarioideae</taxon>
        <taxon>Adiantum</taxon>
    </lineage>
</organism>
<dbReference type="Proteomes" id="UP000886520">
    <property type="component" value="Chromosome 10"/>
</dbReference>
<dbReference type="AlphaFoldDB" id="A0A9D4UUX5"/>
<keyword evidence="2" id="KW-1185">Reference proteome</keyword>